<keyword evidence="9" id="KW-1185">Reference proteome</keyword>
<dbReference type="InterPro" id="IPR002130">
    <property type="entry name" value="Cyclophilin-type_PPIase_dom"/>
</dbReference>
<accession>A0A5J4KKC5</accession>
<reference evidence="8 9" key="1">
    <citation type="submission" date="2019-10" db="EMBL/GenBank/DDBJ databases">
        <title>Dictyobacter vulcani sp. nov., within the class Ktedonobacteria, isolated from soil of volcanic Mt. Zao.</title>
        <authorList>
            <person name="Zheng Y."/>
            <person name="Wang C.M."/>
            <person name="Sakai Y."/>
            <person name="Abe K."/>
            <person name="Yokota A."/>
            <person name="Yabe S."/>
        </authorList>
    </citation>
    <scope>NUCLEOTIDE SEQUENCE [LARGE SCALE GENOMIC DNA]</scope>
    <source>
        <strain evidence="8 9">W12</strain>
    </source>
</reference>
<dbReference type="PROSITE" id="PS50072">
    <property type="entry name" value="CSA_PPIASE_2"/>
    <property type="match status" value="1"/>
</dbReference>
<organism evidence="8 9">
    <name type="scientific">Dictyobacter vulcani</name>
    <dbReference type="NCBI Taxonomy" id="2607529"/>
    <lineage>
        <taxon>Bacteria</taxon>
        <taxon>Bacillati</taxon>
        <taxon>Chloroflexota</taxon>
        <taxon>Ktedonobacteria</taxon>
        <taxon>Ktedonobacterales</taxon>
        <taxon>Dictyobacteraceae</taxon>
        <taxon>Dictyobacter</taxon>
    </lineage>
</organism>
<dbReference type="InterPro" id="IPR020892">
    <property type="entry name" value="Cyclophilin-type_PPIase_CS"/>
</dbReference>
<evidence type="ECO:0000313" key="8">
    <source>
        <dbReference type="EMBL" id="GER88295.1"/>
    </source>
</evidence>
<dbReference type="PROSITE" id="PS00170">
    <property type="entry name" value="CSA_PPIASE_1"/>
    <property type="match status" value="1"/>
</dbReference>
<dbReference type="SUPFAM" id="SSF50891">
    <property type="entry name" value="Cyclophilin-like"/>
    <property type="match status" value="1"/>
</dbReference>
<evidence type="ECO:0000256" key="2">
    <source>
        <dbReference type="ARBA" id="ARBA00013194"/>
    </source>
</evidence>
<feature type="compositionally biased region" description="Polar residues" evidence="5">
    <location>
        <begin position="20"/>
        <end position="32"/>
    </location>
</feature>
<keyword evidence="6" id="KW-0472">Membrane</keyword>
<dbReference type="PANTHER" id="PTHR45625">
    <property type="entry name" value="PEPTIDYL-PROLYL CIS-TRANS ISOMERASE-RELATED"/>
    <property type="match status" value="1"/>
</dbReference>
<proteinExistence type="predicted"/>
<dbReference type="RefSeq" id="WP_151756213.1">
    <property type="nucleotide sequence ID" value="NZ_BKZW01000001.1"/>
</dbReference>
<evidence type="ECO:0000256" key="6">
    <source>
        <dbReference type="SAM" id="Phobius"/>
    </source>
</evidence>
<evidence type="ECO:0000256" key="3">
    <source>
        <dbReference type="ARBA" id="ARBA00023110"/>
    </source>
</evidence>
<evidence type="ECO:0000256" key="4">
    <source>
        <dbReference type="ARBA" id="ARBA00023235"/>
    </source>
</evidence>
<dbReference type="InterPro" id="IPR044666">
    <property type="entry name" value="Cyclophilin_A-like"/>
</dbReference>
<keyword evidence="4" id="KW-0413">Isomerase</keyword>
<keyword evidence="6" id="KW-0812">Transmembrane</keyword>
<sequence length="309" mass="32633">MPKTTKRAEARRAAKITRAHSTQLPDLEVNNSGEHRRNAPGYKAPARGLARYPWASIIILCLLLAGIFAVLYVNHYPPFAQAKNTAVATPKAAATASAATPAAKPTSAVSSVTDPASPCAVKDVVSGVTNTGVALSADAIKKINHKYSSAENVIDNNKIYCAGINTNRGLIVVELDPKLAPKTVNNFVFLAQRHFYDGLTFHRVVKDFVAQGGDPTGSGSGGPGYQFADEPVQGSYTDGTIAMANSGPNTNGSQFFISIADNSSKLGKQYNLFGHVVQGLNVAKQLNQVENGSGKADTMNYVIVKAVSK</sequence>
<comment type="caution">
    <text evidence="8">The sequence shown here is derived from an EMBL/GenBank/DDBJ whole genome shotgun (WGS) entry which is preliminary data.</text>
</comment>
<keyword evidence="6" id="KW-1133">Transmembrane helix</keyword>
<protein>
    <recommendedName>
        <fullName evidence="2">peptidylprolyl isomerase</fullName>
        <ecNumber evidence="2">5.2.1.8</ecNumber>
    </recommendedName>
</protein>
<dbReference type="CDD" id="cd00317">
    <property type="entry name" value="cyclophilin"/>
    <property type="match status" value="1"/>
</dbReference>
<feature type="transmembrane region" description="Helical" evidence="6">
    <location>
        <begin position="52"/>
        <end position="73"/>
    </location>
</feature>
<dbReference type="EC" id="5.2.1.8" evidence="2"/>
<feature type="region of interest" description="Disordered" evidence="5">
    <location>
        <begin position="13"/>
        <end position="39"/>
    </location>
</feature>
<dbReference type="InterPro" id="IPR029000">
    <property type="entry name" value="Cyclophilin-like_dom_sf"/>
</dbReference>
<feature type="domain" description="PPIase cyclophilin-type" evidence="7">
    <location>
        <begin position="169"/>
        <end position="309"/>
    </location>
</feature>
<evidence type="ECO:0000313" key="9">
    <source>
        <dbReference type="Proteomes" id="UP000326912"/>
    </source>
</evidence>
<dbReference type="GO" id="GO:0006457">
    <property type="term" value="P:protein folding"/>
    <property type="evidence" value="ECO:0007669"/>
    <property type="project" value="InterPro"/>
</dbReference>
<dbReference type="Proteomes" id="UP000326912">
    <property type="component" value="Unassembled WGS sequence"/>
</dbReference>
<name>A0A5J4KKC5_9CHLR</name>
<dbReference type="Pfam" id="PF00160">
    <property type="entry name" value="Pro_isomerase"/>
    <property type="match status" value="1"/>
</dbReference>
<dbReference type="PANTHER" id="PTHR45625:SF4">
    <property type="entry name" value="PEPTIDYLPROLYL ISOMERASE DOMAIN AND WD REPEAT-CONTAINING PROTEIN 1"/>
    <property type="match status" value="1"/>
</dbReference>
<dbReference type="GO" id="GO:0003755">
    <property type="term" value="F:peptidyl-prolyl cis-trans isomerase activity"/>
    <property type="evidence" value="ECO:0007669"/>
    <property type="project" value="UniProtKB-KW"/>
</dbReference>
<gene>
    <name evidence="8" type="ORF">KDW_24570</name>
</gene>
<dbReference type="EMBL" id="BKZW01000001">
    <property type="protein sequence ID" value="GER88295.1"/>
    <property type="molecule type" value="Genomic_DNA"/>
</dbReference>
<keyword evidence="3" id="KW-0697">Rotamase</keyword>
<dbReference type="Gene3D" id="2.40.100.10">
    <property type="entry name" value="Cyclophilin-like"/>
    <property type="match status" value="1"/>
</dbReference>
<dbReference type="AlphaFoldDB" id="A0A5J4KKC5"/>
<comment type="function">
    <text evidence="1">PPIases accelerate the folding of proteins. It catalyzes the cis-trans isomerization of proline imidic peptide bonds in oligopeptides.</text>
</comment>
<evidence type="ECO:0000256" key="1">
    <source>
        <dbReference type="ARBA" id="ARBA00002388"/>
    </source>
</evidence>
<evidence type="ECO:0000259" key="7">
    <source>
        <dbReference type="PROSITE" id="PS50072"/>
    </source>
</evidence>
<dbReference type="PRINTS" id="PR00153">
    <property type="entry name" value="CSAPPISMRASE"/>
</dbReference>
<evidence type="ECO:0000256" key="5">
    <source>
        <dbReference type="SAM" id="MobiDB-lite"/>
    </source>
</evidence>